<dbReference type="InterPro" id="IPR011042">
    <property type="entry name" value="6-blade_b-propeller_TolB-like"/>
</dbReference>
<dbReference type="NCBIfam" id="TIGR02800">
    <property type="entry name" value="propeller_TolB"/>
    <property type="match status" value="1"/>
</dbReference>
<evidence type="ECO:0000256" key="4">
    <source>
        <dbReference type="ARBA" id="ARBA00022764"/>
    </source>
</evidence>
<accession>Q1IU53</accession>
<dbReference type="GO" id="GO:0017038">
    <property type="term" value="P:protein import"/>
    <property type="evidence" value="ECO:0007669"/>
    <property type="project" value="InterPro"/>
</dbReference>
<evidence type="ECO:0000256" key="5">
    <source>
        <dbReference type="SAM" id="SignalP"/>
    </source>
</evidence>
<gene>
    <name evidence="7" type="ordered locus">Acid345_0592</name>
</gene>
<dbReference type="eggNOG" id="COG0823">
    <property type="taxonomic scope" value="Bacteria"/>
</dbReference>
<comment type="subcellular location">
    <subcellularLocation>
        <location evidence="1">Periplasm</location>
    </subcellularLocation>
</comment>
<dbReference type="InterPro" id="IPR011659">
    <property type="entry name" value="WD40"/>
</dbReference>
<keyword evidence="8" id="KW-1185">Reference proteome</keyword>
<evidence type="ECO:0000259" key="6">
    <source>
        <dbReference type="Pfam" id="PF04052"/>
    </source>
</evidence>
<dbReference type="EnsemblBacteria" id="ABF39597">
    <property type="protein sequence ID" value="ABF39597"/>
    <property type="gene ID" value="Acid345_0592"/>
</dbReference>
<evidence type="ECO:0000313" key="7">
    <source>
        <dbReference type="EMBL" id="ABF39597.1"/>
    </source>
</evidence>
<dbReference type="InterPro" id="IPR007195">
    <property type="entry name" value="TolB_N"/>
</dbReference>
<feature type="chain" id="PRO_5004191331" evidence="5">
    <location>
        <begin position="21"/>
        <end position="438"/>
    </location>
</feature>
<dbReference type="Pfam" id="PF04052">
    <property type="entry name" value="TolB_N"/>
    <property type="match status" value="1"/>
</dbReference>
<dbReference type="Pfam" id="PF07676">
    <property type="entry name" value="PD40"/>
    <property type="match status" value="4"/>
</dbReference>
<dbReference type="Gene3D" id="2.120.10.30">
    <property type="entry name" value="TolB, C-terminal domain"/>
    <property type="match status" value="2"/>
</dbReference>
<evidence type="ECO:0000313" key="8">
    <source>
        <dbReference type="Proteomes" id="UP000002432"/>
    </source>
</evidence>
<dbReference type="PANTHER" id="PTHR36842:SF1">
    <property type="entry name" value="PROTEIN TOLB"/>
    <property type="match status" value="1"/>
</dbReference>
<dbReference type="SUPFAM" id="SSF69304">
    <property type="entry name" value="Tricorn protease N-terminal domain"/>
    <property type="match status" value="1"/>
</dbReference>
<protein>
    <submittedName>
        <fullName evidence="7">TolB-like protein</fullName>
    </submittedName>
</protein>
<dbReference type="SUPFAM" id="SSF52964">
    <property type="entry name" value="TolB, N-terminal domain"/>
    <property type="match status" value="1"/>
</dbReference>
<keyword evidence="3 5" id="KW-0732">Signal</keyword>
<name>Q1IU53_KORVE</name>
<dbReference type="GO" id="GO:0042597">
    <property type="term" value="C:periplasmic space"/>
    <property type="evidence" value="ECO:0007669"/>
    <property type="project" value="UniProtKB-SubCell"/>
</dbReference>
<dbReference type="InterPro" id="IPR014167">
    <property type="entry name" value="Tol-Pal_TolB"/>
</dbReference>
<dbReference type="KEGG" id="aba:Acid345_0592"/>
<proteinExistence type="inferred from homology"/>
<evidence type="ECO:0000256" key="3">
    <source>
        <dbReference type="ARBA" id="ARBA00022729"/>
    </source>
</evidence>
<dbReference type="HOGENOM" id="CLU_047123_2_0_0"/>
<comment type="similarity">
    <text evidence="2">Belongs to the TolB family.</text>
</comment>
<sequence length="438" mass="47652">MLRKLFLPALLLIASLPLTAQTDWIKTGTNLGVEKVRLAVPDFKAGQGSESLSAAFDQTLWNDLYQAGLFDLVSKSFNPTQAPGQPSEVELNTWGAPPPNASMLAFGNINVANNEVTVQGWLYDVKNPQTPQVLGKQYKNGATVENTRLIAHKFADEIIFRLGGGIQGIAESKIYFISTRTGHKEIWAMDYDGSNQKPITHLGSIVLSPRASPDGARVAYSWMTNGWEIGIYSTELGRSVNFARLGGTNSAPAFSGDGNRLAFSSSRSGDPEIYTSDISGANLKRLTNVKGPDTSPTWNPKTNAQIAFVSGRTGLPQIYTMDVDGSNVIKMTDQGYAISPSWSPNGQFLVFAWTRHYGPGAPGAQDIYIMDVASHQWVQLTHDGGRNDFPSWAPDGRHVVFQSSRSGREEIWSMLADGSQQTQLTNSGANSMPNWSSK</sequence>
<feature type="signal peptide" evidence="5">
    <location>
        <begin position="1"/>
        <end position="20"/>
    </location>
</feature>
<dbReference type="AlphaFoldDB" id="Q1IU53"/>
<reference evidence="7 8" key="1">
    <citation type="journal article" date="2009" name="Appl. Environ. Microbiol.">
        <title>Three genomes from the phylum Acidobacteria provide insight into the lifestyles of these microorganisms in soils.</title>
        <authorList>
            <person name="Ward N.L."/>
            <person name="Challacombe J.F."/>
            <person name="Janssen P.H."/>
            <person name="Henrissat B."/>
            <person name="Coutinho P.M."/>
            <person name="Wu M."/>
            <person name="Xie G."/>
            <person name="Haft D.H."/>
            <person name="Sait M."/>
            <person name="Badger J."/>
            <person name="Barabote R.D."/>
            <person name="Bradley B."/>
            <person name="Brettin T.S."/>
            <person name="Brinkac L.M."/>
            <person name="Bruce D."/>
            <person name="Creasy T."/>
            <person name="Daugherty S.C."/>
            <person name="Davidsen T.M."/>
            <person name="DeBoy R.T."/>
            <person name="Detter J.C."/>
            <person name="Dodson R.J."/>
            <person name="Durkin A.S."/>
            <person name="Ganapathy A."/>
            <person name="Gwinn-Giglio M."/>
            <person name="Han C.S."/>
            <person name="Khouri H."/>
            <person name="Kiss H."/>
            <person name="Kothari S.P."/>
            <person name="Madupu R."/>
            <person name="Nelson K.E."/>
            <person name="Nelson W.C."/>
            <person name="Paulsen I."/>
            <person name="Penn K."/>
            <person name="Ren Q."/>
            <person name="Rosovitz M.J."/>
            <person name="Selengut J.D."/>
            <person name="Shrivastava S."/>
            <person name="Sullivan S.A."/>
            <person name="Tapia R."/>
            <person name="Thompson L.S."/>
            <person name="Watkins K.L."/>
            <person name="Yang Q."/>
            <person name="Yu C."/>
            <person name="Zafar N."/>
            <person name="Zhou L."/>
            <person name="Kuske C.R."/>
        </authorList>
    </citation>
    <scope>NUCLEOTIDE SEQUENCE [LARGE SCALE GENOMIC DNA]</scope>
    <source>
        <strain evidence="7 8">Ellin345</strain>
    </source>
</reference>
<evidence type="ECO:0000256" key="1">
    <source>
        <dbReference type="ARBA" id="ARBA00004418"/>
    </source>
</evidence>
<dbReference type="STRING" id="204669.Acid345_0592"/>
<dbReference type="EMBL" id="CP000360">
    <property type="protein sequence ID" value="ABF39597.1"/>
    <property type="molecule type" value="Genomic_DNA"/>
</dbReference>
<keyword evidence="4" id="KW-0574">Periplasm</keyword>
<dbReference type="Proteomes" id="UP000002432">
    <property type="component" value="Chromosome"/>
</dbReference>
<organism evidence="7 8">
    <name type="scientific">Koribacter versatilis (strain Ellin345)</name>
    <dbReference type="NCBI Taxonomy" id="204669"/>
    <lineage>
        <taxon>Bacteria</taxon>
        <taxon>Pseudomonadati</taxon>
        <taxon>Acidobacteriota</taxon>
        <taxon>Terriglobia</taxon>
        <taxon>Terriglobales</taxon>
        <taxon>Candidatus Korobacteraceae</taxon>
        <taxon>Candidatus Korobacter</taxon>
    </lineage>
</organism>
<dbReference type="PANTHER" id="PTHR36842">
    <property type="entry name" value="PROTEIN TOLB HOMOLOG"/>
    <property type="match status" value="1"/>
</dbReference>
<feature type="domain" description="TolB N-terminal" evidence="6">
    <location>
        <begin position="32"/>
        <end position="127"/>
    </location>
</feature>
<dbReference type="Gene3D" id="3.40.50.10070">
    <property type="entry name" value="TolB, N-terminal domain"/>
    <property type="match status" value="1"/>
</dbReference>
<evidence type="ECO:0000256" key="2">
    <source>
        <dbReference type="ARBA" id="ARBA00009820"/>
    </source>
</evidence>